<keyword evidence="2" id="KW-1185">Reference proteome</keyword>
<dbReference type="HOGENOM" id="CLU_3399266_0_0_10"/>
<dbReference type="KEGG" id="zga:ZOBELLIA_4147"/>
<accession>G0L2Z0</accession>
<sequence length="31" mass="3695">MLYYRKKINLVESVKPRSGTVQDQTKKRLSK</sequence>
<protein>
    <submittedName>
        <fullName evidence="1">Uncharacterized protein</fullName>
    </submittedName>
</protein>
<gene>
    <name evidence="1" type="ordered locus">zobellia_4147</name>
</gene>
<organism evidence="1 2">
    <name type="scientific">Zobellia galactanivorans (strain DSM 12802 / CCUG 47099 / CIP 106680 / NCIMB 13871 / Dsij)</name>
    <dbReference type="NCBI Taxonomy" id="63186"/>
    <lineage>
        <taxon>Bacteria</taxon>
        <taxon>Pseudomonadati</taxon>
        <taxon>Bacteroidota</taxon>
        <taxon>Flavobacteriia</taxon>
        <taxon>Flavobacteriales</taxon>
        <taxon>Flavobacteriaceae</taxon>
        <taxon>Zobellia</taxon>
    </lineage>
</organism>
<evidence type="ECO:0000313" key="2">
    <source>
        <dbReference type="Proteomes" id="UP000008898"/>
    </source>
</evidence>
<dbReference type="AlphaFoldDB" id="G0L2Z0"/>
<evidence type="ECO:0000313" key="1">
    <source>
        <dbReference type="EMBL" id="CAZ98282.1"/>
    </source>
</evidence>
<name>G0L2Z0_ZOBGA</name>
<reference evidence="1 2" key="2">
    <citation type="journal article" date="2012" name="Environ. Microbiol.">
        <title>Characterization of the first alginolytic operons in a marine bacterium: from their emergence in marine Flavobacteriia to their independent transfers to marine Proteobacteria and human gut Bacteroides.</title>
        <authorList>
            <person name="Thomas F."/>
            <person name="Barbeyron T."/>
            <person name="Tonon T."/>
            <person name="Genicot S."/>
            <person name="Czjzek M."/>
            <person name="Michel G."/>
        </authorList>
    </citation>
    <scope>NUCLEOTIDE SEQUENCE [LARGE SCALE GENOMIC DNA]</scope>
    <source>
        <strain evidence="2">DSM 12802 / CCUG 47099 / CIP 106680 / NCIMB 13871 / Dsij</strain>
    </source>
</reference>
<dbReference type="EMBL" id="FP476056">
    <property type="protein sequence ID" value="CAZ98282.1"/>
    <property type="molecule type" value="Genomic_DNA"/>
</dbReference>
<dbReference type="Proteomes" id="UP000008898">
    <property type="component" value="Chromosome"/>
</dbReference>
<proteinExistence type="predicted"/>
<reference evidence="2" key="1">
    <citation type="submission" date="2009-07" db="EMBL/GenBank/DDBJ databases">
        <title>Complete genome sequence of Zobellia galactanivorans Dsij.</title>
        <authorList>
            <consortium name="Genoscope - CEA"/>
        </authorList>
    </citation>
    <scope>NUCLEOTIDE SEQUENCE [LARGE SCALE GENOMIC DNA]</scope>
    <source>
        <strain evidence="2">DSM 12802 / CCUG 47099 / CIP 106680 / NCIMB 13871 / Dsij</strain>
    </source>
</reference>